<dbReference type="Proteomes" id="UP001237642">
    <property type="component" value="Unassembled WGS sequence"/>
</dbReference>
<reference evidence="1" key="2">
    <citation type="submission" date="2023-05" db="EMBL/GenBank/DDBJ databases">
        <authorList>
            <person name="Schelkunov M.I."/>
        </authorList>
    </citation>
    <scope>NUCLEOTIDE SEQUENCE</scope>
    <source>
        <strain evidence="1">Hsosn_3</strain>
        <tissue evidence="1">Leaf</tissue>
    </source>
</reference>
<organism evidence="1 2">
    <name type="scientific">Heracleum sosnowskyi</name>
    <dbReference type="NCBI Taxonomy" id="360622"/>
    <lineage>
        <taxon>Eukaryota</taxon>
        <taxon>Viridiplantae</taxon>
        <taxon>Streptophyta</taxon>
        <taxon>Embryophyta</taxon>
        <taxon>Tracheophyta</taxon>
        <taxon>Spermatophyta</taxon>
        <taxon>Magnoliopsida</taxon>
        <taxon>eudicotyledons</taxon>
        <taxon>Gunneridae</taxon>
        <taxon>Pentapetalae</taxon>
        <taxon>asterids</taxon>
        <taxon>campanulids</taxon>
        <taxon>Apiales</taxon>
        <taxon>Apiaceae</taxon>
        <taxon>Apioideae</taxon>
        <taxon>apioid superclade</taxon>
        <taxon>Tordylieae</taxon>
        <taxon>Tordyliinae</taxon>
        <taxon>Heracleum</taxon>
    </lineage>
</organism>
<keyword evidence="2" id="KW-1185">Reference proteome</keyword>
<comment type="caution">
    <text evidence="1">The sequence shown here is derived from an EMBL/GenBank/DDBJ whole genome shotgun (WGS) entry which is preliminary data.</text>
</comment>
<protein>
    <submittedName>
        <fullName evidence="1">Uncharacterized protein</fullName>
    </submittedName>
</protein>
<name>A0AAD8M5Y9_9APIA</name>
<dbReference type="AlphaFoldDB" id="A0AAD8M5Y9"/>
<accession>A0AAD8M5Y9</accession>
<sequence length="118" mass="13823">MDEFNAFLEGMKRAYMEDYLNVILETNHVNAYWEWKNSTIKGGVPEHAYIIKQLNTSRRDTNLADPEDNMLAAYFADQGAEKWKQMVVVKKPFGRVHKLWSLDMRLGPVGHQFQVYII</sequence>
<evidence type="ECO:0000313" key="1">
    <source>
        <dbReference type="EMBL" id="KAK1360752.1"/>
    </source>
</evidence>
<gene>
    <name evidence="1" type="ORF">POM88_045226</name>
</gene>
<dbReference type="EMBL" id="JAUIZM010000010">
    <property type="protein sequence ID" value="KAK1360752.1"/>
    <property type="molecule type" value="Genomic_DNA"/>
</dbReference>
<proteinExistence type="predicted"/>
<evidence type="ECO:0000313" key="2">
    <source>
        <dbReference type="Proteomes" id="UP001237642"/>
    </source>
</evidence>
<reference evidence="1" key="1">
    <citation type="submission" date="2023-02" db="EMBL/GenBank/DDBJ databases">
        <title>Genome of toxic invasive species Heracleum sosnowskyi carries increased number of genes despite the absence of recent whole-genome duplications.</title>
        <authorList>
            <person name="Schelkunov M."/>
            <person name="Shtratnikova V."/>
            <person name="Makarenko M."/>
            <person name="Klepikova A."/>
            <person name="Omelchenko D."/>
            <person name="Novikova G."/>
            <person name="Obukhova E."/>
            <person name="Bogdanov V."/>
            <person name="Penin A."/>
            <person name="Logacheva M."/>
        </authorList>
    </citation>
    <scope>NUCLEOTIDE SEQUENCE</scope>
    <source>
        <strain evidence="1">Hsosn_3</strain>
        <tissue evidence="1">Leaf</tissue>
    </source>
</reference>